<evidence type="ECO:0000313" key="9">
    <source>
        <dbReference type="Ensembl" id="ENSGGOP00000000430.3"/>
    </source>
</evidence>
<dbReference type="GeneTree" id="ENSGT00940000153716"/>
<dbReference type="GO" id="GO:0019706">
    <property type="term" value="F:protein-cysteine S-palmitoyltransferase activity"/>
    <property type="evidence" value="ECO:0007669"/>
    <property type="project" value="UniProtKB-EC"/>
</dbReference>
<feature type="transmembrane region" description="Helical" evidence="7">
    <location>
        <begin position="181"/>
        <end position="207"/>
    </location>
</feature>
<dbReference type="AlphaFoldDB" id="G3QDV2"/>
<keyword evidence="4 7" id="KW-1133">Transmembrane helix</keyword>
<dbReference type="EMBL" id="CABD030088036">
    <property type="status" value="NOT_ANNOTATED_CDS"/>
    <property type="molecule type" value="Genomic_DNA"/>
</dbReference>
<feature type="transmembrane region" description="Helical" evidence="7">
    <location>
        <begin position="141"/>
        <end position="161"/>
    </location>
</feature>
<proteinExistence type="inferred from homology"/>
<dbReference type="GO" id="GO:0016020">
    <property type="term" value="C:membrane"/>
    <property type="evidence" value="ECO:0007669"/>
    <property type="project" value="UniProtKB-SubCell"/>
</dbReference>
<gene>
    <name evidence="9" type="primary">ZDHHC20</name>
</gene>
<reference evidence="9 10" key="2">
    <citation type="journal article" date="2012" name="Nature">
        <title>Insights into hominid evolution from the gorilla genome sequence.</title>
        <authorList>
            <person name="Scally A."/>
            <person name="Dutheil J.Y."/>
            <person name="Hillier L.W."/>
            <person name="Jordan G.E."/>
            <person name="Goodhead I."/>
            <person name="Herrero J."/>
            <person name="Hobolth A."/>
            <person name="Lappalainen T."/>
            <person name="Mailund T."/>
            <person name="Marques-Bonet T."/>
            <person name="McCarthy S."/>
            <person name="Montgomery S.H."/>
            <person name="Schwalie P.C."/>
            <person name="Tang Y.A."/>
            <person name="Ward M.C."/>
            <person name="Xue Y."/>
            <person name="Yngvadottir B."/>
            <person name="Alkan C."/>
            <person name="Andersen L.N."/>
            <person name="Ayub Q."/>
            <person name="Ball E.V."/>
            <person name="Beal K."/>
            <person name="Bradley B.J."/>
            <person name="Chen Y."/>
            <person name="Clee C.M."/>
            <person name="Fitzgerald S."/>
            <person name="Graves T.A."/>
            <person name="Gu Y."/>
            <person name="Heath P."/>
            <person name="Heger A."/>
            <person name="Karakoc E."/>
            <person name="Kolb-Kokocinski A."/>
            <person name="Laird G.K."/>
            <person name="Lunter G."/>
            <person name="Meader S."/>
            <person name="Mort M."/>
            <person name="Mullikin J.C."/>
            <person name="Munch K."/>
            <person name="O'Connor T.D."/>
            <person name="Phillips A.D."/>
            <person name="Prado-Martinez J."/>
            <person name="Rogers A.S."/>
            <person name="Sajjadian S."/>
            <person name="Schmidt D."/>
            <person name="Shaw K."/>
            <person name="Simpson J.T."/>
            <person name="Stenson P.D."/>
            <person name="Turner D.J."/>
            <person name="Vigilant L."/>
            <person name="Vilella A.J."/>
            <person name="Whitener W."/>
            <person name="Zhu B."/>
            <person name="Cooper D.N."/>
            <person name="de Jong P."/>
            <person name="Dermitzakis E.T."/>
            <person name="Eichler E.E."/>
            <person name="Flicek P."/>
            <person name="Goldman N."/>
            <person name="Mundy N.I."/>
            <person name="Ning Z."/>
            <person name="Odom D.T."/>
            <person name="Ponting C.P."/>
            <person name="Quail M.A."/>
            <person name="Ryder O.A."/>
            <person name="Searle S.M."/>
            <person name="Warren W.C."/>
            <person name="Wilson R.K."/>
            <person name="Schierup M.H."/>
            <person name="Rogers J."/>
            <person name="Tyler-Smith C."/>
            <person name="Durbin R."/>
        </authorList>
    </citation>
    <scope>NUCLEOTIDE SEQUENCE [LARGE SCALE GENOMIC DNA]</scope>
</reference>
<dbReference type="EMBL" id="CABD030088037">
    <property type="status" value="NOT_ANNOTATED_CDS"/>
    <property type="molecule type" value="Genomic_DNA"/>
</dbReference>
<accession>G3QDV2</accession>
<comment type="catalytic activity">
    <reaction evidence="7">
        <text>L-cysteinyl-[protein] + hexadecanoyl-CoA = S-hexadecanoyl-L-cysteinyl-[protein] + CoA</text>
        <dbReference type="Rhea" id="RHEA:36683"/>
        <dbReference type="Rhea" id="RHEA-COMP:10131"/>
        <dbReference type="Rhea" id="RHEA-COMP:11032"/>
        <dbReference type="ChEBI" id="CHEBI:29950"/>
        <dbReference type="ChEBI" id="CHEBI:57287"/>
        <dbReference type="ChEBI" id="CHEBI:57379"/>
        <dbReference type="ChEBI" id="CHEBI:74151"/>
        <dbReference type="EC" id="2.3.1.225"/>
    </reaction>
</comment>
<name>G3QDV2_GORGO</name>
<dbReference type="InterPro" id="IPR001594">
    <property type="entry name" value="Palmitoyltrfase_DHHC"/>
</dbReference>
<feature type="transmembrane region" description="Helical" evidence="7">
    <location>
        <begin position="51"/>
        <end position="70"/>
    </location>
</feature>
<dbReference type="EMBL" id="CABD030088044">
    <property type="status" value="NOT_ANNOTATED_CDS"/>
    <property type="molecule type" value="Genomic_DNA"/>
</dbReference>
<dbReference type="Pfam" id="PF01529">
    <property type="entry name" value="DHHC"/>
    <property type="match status" value="1"/>
</dbReference>
<dbReference type="EMBL" id="CABD030088040">
    <property type="status" value="NOT_ANNOTATED_CDS"/>
    <property type="molecule type" value="Genomic_DNA"/>
</dbReference>
<dbReference type="EMBL" id="CABD030088038">
    <property type="status" value="NOT_ANNOTATED_CDS"/>
    <property type="molecule type" value="Genomic_DNA"/>
</dbReference>
<dbReference type="InterPro" id="IPR039859">
    <property type="entry name" value="PFA4/ZDH16/20/ERF2-like"/>
</dbReference>
<dbReference type="HOGENOM" id="CLU_027721_1_3_1"/>
<dbReference type="PANTHER" id="PTHR12246">
    <property type="entry name" value="PALMITOYLTRANSFERASE ZDHHC16"/>
    <property type="match status" value="1"/>
</dbReference>
<dbReference type="EMBL" id="CABD030088043">
    <property type="status" value="NOT_ANNOTATED_CDS"/>
    <property type="molecule type" value="Genomic_DNA"/>
</dbReference>
<evidence type="ECO:0000256" key="4">
    <source>
        <dbReference type="ARBA" id="ARBA00022989"/>
    </source>
</evidence>
<reference evidence="10" key="1">
    <citation type="submission" date="2011-05" db="EMBL/GenBank/DDBJ databases">
        <title>Insights into the evolution of the great apes provided by the gorilla genome.</title>
        <authorList>
            <person name="Scally A."/>
        </authorList>
    </citation>
    <scope>NUCLEOTIDE SEQUENCE [LARGE SCALE GENOMIC DNA]</scope>
</reference>
<dbReference type="EMBL" id="CABD030088045">
    <property type="status" value="NOT_ANNOTATED_CDS"/>
    <property type="molecule type" value="Genomic_DNA"/>
</dbReference>
<evidence type="ECO:0000256" key="1">
    <source>
        <dbReference type="ARBA" id="ARBA00004141"/>
    </source>
</evidence>
<sequence length="336" mass="38853">MAPWTLWRCCQRVVGWVPVLFITFVVVWSYYAYVVELCVFTIFGNEENGKTVVYLVAFHLFFVMFVWSYWMTIFTSPASPSKEFYLSNSEKERYEKEFSQERQQDILRRAARALPIYTTSASKSKKKNKVNNCVGFSNYKFFLLFLLYSLLYCLFVAATVLEYFIKFWTNELTDTRAKFHVLFLFFVSAMFFISVLSLFSYHCWLVGKNRTTIESFRAPTFSYGPDGNGFSLGCSKNWRQVFGDEKKYWLLPIFSSLGDGCSFPTRLVGMDPEQASVTNQNEYARSSGSNQPFPIKPLSESKNRLLDSESQWLENGAEEGIVKSGTNNHVTVAIEN</sequence>
<comment type="domain">
    <text evidence="7">The DHHC domain is required for palmitoyltransferase activity.</text>
</comment>
<evidence type="ECO:0000256" key="2">
    <source>
        <dbReference type="ARBA" id="ARBA00022679"/>
    </source>
</evidence>
<dbReference type="PROSITE" id="PS50216">
    <property type="entry name" value="DHHC"/>
    <property type="match status" value="1"/>
</dbReference>
<evidence type="ECO:0000256" key="3">
    <source>
        <dbReference type="ARBA" id="ARBA00022692"/>
    </source>
</evidence>
<comment type="subcellular location">
    <subcellularLocation>
        <location evidence="1">Membrane</location>
        <topology evidence="1">Multi-pass membrane protein</topology>
    </subcellularLocation>
</comment>
<keyword evidence="2 7" id="KW-0808">Transferase</keyword>
<dbReference type="EC" id="2.3.1.225" evidence="7"/>
<dbReference type="EMBL" id="CABD030088042">
    <property type="status" value="NOT_ANNOTATED_CDS"/>
    <property type="molecule type" value="Genomic_DNA"/>
</dbReference>
<keyword evidence="5 7" id="KW-0472">Membrane</keyword>
<reference evidence="9" key="4">
    <citation type="submission" date="2025-09" db="UniProtKB">
        <authorList>
            <consortium name="Ensembl"/>
        </authorList>
    </citation>
    <scope>IDENTIFICATION</scope>
</reference>
<evidence type="ECO:0000256" key="7">
    <source>
        <dbReference type="RuleBase" id="RU079119"/>
    </source>
</evidence>
<protein>
    <recommendedName>
        <fullName evidence="7">Palmitoyltransferase</fullName>
        <ecNumber evidence="7">2.3.1.225</ecNumber>
    </recommendedName>
</protein>
<evidence type="ECO:0000313" key="10">
    <source>
        <dbReference type="Proteomes" id="UP000001519"/>
    </source>
</evidence>
<keyword evidence="3 7" id="KW-0812">Transmembrane</keyword>
<dbReference type="EMBL" id="CABD030088039">
    <property type="status" value="NOT_ANNOTATED_CDS"/>
    <property type="molecule type" value="Genomic_DNA"/>
</dbReference>
<reference evidence="9" key="3">
    <citation type="submission" date="2025-08" db="UniProtKB">
        <authorList>
            <consortium name="Ensembl"/>
        </authorList>
    </citation>
    <scope>IDENTIFICATION</scope>
</reference>
<keyword evidence="10" id="KW-1185">Reference proteome</keyword>
<dbReference type="EMBL" id="CABD030088041">
    <property type="status" value="NOT_ANNOTATED_CDS"/>
    <property type="molecule type" value="Genomic_DNA"/>
</dbReference>
<feature type="transmembrane region" description="Helical" evidence="7">
    <location>
        <begin position="12"/>
        <end position="31"/>
    </location>
</feature>
<evidence type="ECO:0000259" key="8">
    <source>
        <dbReference type="Pfam" id="PF01529"/>
    </source>
</evidence>
<dbReference type="Proteomes" id="UP000001519">
    <property type="component" value="Chromosome 13"/>
</dbReference>
<evidence type="ECO:0000256" key="6">
    <source>
        <dbReference type="ARBA" id="ARBA00023315"/>
    </source>
</evidence>
<organism evidence="9 10">
    <name type="scientific">Gorilla gorilla gorilla</name>
    <name type="common">Western lowland gorilla</name>
    <dbReference type="NCBI Taxonomy" id="9595"/>
    <lineage>
        <taxon>Eukaryota</taxon>
        <taxon>Metazoa</taxon>
        <taxon>Chordata</taxon>
        <taxon>Craniata</taxon>
        <taxon>Vertebrata</taxon>
        <taxon>Euteleostomi</taxon>
        <taxon>Mammalia</taxon>
        <taxon>Eutheria</taxon>
        <taxon>Euarchontoglires</taxon>
        <taxon>Primates</taxon>
        <taxon>Haplorrhini</taxon>
        <taxon>Catarrhini</taxon>
        <taxon>Hominidae</taxon>
        <taxon>Gorilla</taxon>
    </lineage>
</organism>
<dbReference type="Bgee" id="ENSGGOG00000000435">
    <property type="expression patterns" value="Expressed in testis and 6 other cell types or tissues"/>
</dbReference>
<dbReference type="Ensembl" id="ENSGGOT00000000439.3">
    <property type="protein sequence ID" value="ENSGGOP00000000430.3"/>
    <property type="gene ID" value="ENSGGOG00000000435.3"/>
</dbReference>
<feature type="domain" description="Palmitoyltransferase DHHC" evidence="8">
    <location>
        <begin position="130"/>
        <end position="216"/>
    </location>
</feature>
<keyword evidence="6 7" id="KW-0012">Acyltransferase</keyword>
<evidence type="ECO:0000256" key="5">
    <source>
        <dbReference type="ARBA" id="ARBA00023136"/>
    </source>
</evidence>
<comment type="similarity">
    <text evidence="7">Belongs to the DHHC palmitoyltransferase family.</text>
</comment>